<organism evidence="1 2">
    <name type="scientific">Trypanosoma cruzi</name>
    <dbReference type="NCBI Taxonomy" id="5693"/>
    <lineage>
        <taxon>Eukaryota</taxon>
        <taxon>Discoba</taxon>
        <taxon>Euglenozoa</taxon>
        <taxon>Kinetoplastea</taxon>
        <taxon>Metakinetoplastina</taxon>
        <taxon>Trypanosomatida</taxon>
        <taxon>Trypanosomatidae</taxon>
        <taxon>Trypanosoma</taxon>
        <taxon>Schizotrypanum</taxon>
    </lineage>
</organism>
<dbReference type="VEuPathDB" id="TriTrypDB:TcCLB.511019.120"/>
<reference evidence="1 2" key="1">
    <citation type="journal article" date="2018" name="Microb. Genom.">
        <title>Expanding an expanded genome: long-read sequencing of Trypanosoma cruzi.</title>
        <authorList>
            <person name="Berna L."/>
            <person name="Rodriguez M."/>
            <person name="Chiribao M.L."/>
            <person name="Parodi-Talice A."/>
            <person name="Pita S."/>
            <person name="Rijo G."/>
            <person name="Alvarez-Valin F."/>
            <person name="Robello C."/>
        </authorList>
    </citation>
    <scope>NUCLEOTIDE SEQUENCE [LARGE SCALE GENOMIC DNA]</scope>
    <source>
        <strain evidence="1 2">Dm28c</strain>
    </source>
</reference>
<name>A0A2V2UVU3_TRYCR</name>
<dbReference type="VEuPathDB" id="TriTrypDB:TcG_04120"/>
<dbReference type="VEuPathDB" id="TriTrypDB:TcYC6_0050830"/>
<gene>
    <name evidence="1" type="ORF">C4B63_80g48</name>
</gene>
<dbReference type="VEuPathDB" id="TriTrypDB:TcBrA4_0035150"/>
<dbReference type="Proteomes" id="UP000246121">
    <property type="component" value="Unassembled WGS sequence"/>
</dbReference>
<dbReference type="VEuPathDB" id="TriTrypDB:BCY84_08346"/>
<proteinExistence type="predicted"/>
<dbReference type="EMBL" id="PRFA01000080">
    <property type="protein sequence ID" value="PWU88091.1"/>
    <property type="molecule type" value="Genomic_DNA"/>
</dbReference>
<dbReference type="VEuPathDB" id="TriTrypDB:TCSYLVIO_005392"/>
<evidence type="ECO:0000313" key="2">
    <source>
        <dbReference type="Proteomes" id="UP000246121"/>
    </source>
</evidence>
<sequence>MSRADKRQHRDHVVGTSRDASVRLYAFATTRPRYQVVFSPERPVIVLKTRKGSAHQHPCSQWAPLASLLFSQRPNTTHAMYVVDTTALPEAMEKEERATPNVGPVIKRLSNVMAKLNAHEATMVAAGVSAPLAFKYVIMGEKTLGHTDRLVRRLILLCPASIRPFQQIARDAGKRASGVEYPKPQLVVLLSDASQAREWREWLQDSIANTTSGVSFLLESWSLSTNVNPLFLSLWRGRAAASRMARR</sequence>
<comment type="caution">
    <text evidence="1">The sequence shown here is derived from an EMBL/GenBank/DDBJ whole genome shotgun (WGS) entry which is preliminary data.</text>
</comment>
<dbReference type="VEuPathDB" id="TriTrypDB:C3747_135g16"/>
<dbReference type="VEuPathDB" id="TriTrypDB:ECC02_004043"/>
<dbReference type="VEuPathDB" id="TriTrypDB:TcCLB.511543.40"/>
<protein>
    <submittedName>
        <fullName evidence="1">Uncharacterized protein</fullName>
    </submittedName>
</protein>
<dbReference type="VEuPathDB" id="TriTrypDB:C4B63_80g48"/>
<dbReference type="VEuPathDB" id="TriTrypDB:TcCL_ESM05068"/>
<dbReference type="VEuPathDB" id="TriTrypDB:TCDM_05776"/>
<evidence type="ECO:0000313" key="1">
    <source>
        <dbReference type="EMBL" id="PWU88091.1"/>
    </source>
</evidence>
<accession>A0A2V2UVU3</accession>
<dbReference type="AlphaFoldDB" id="A0A2V2UVU3"/>
<dbReference type="VEuPathDB" id="TriTrypDB:Tc_MARK_3408"/>